<keyword evidence="1" id="KW-0677">Repeat</keyword>
<feature type="repeat" description="ANK" evidence="3">
    <location>
        <begin position="273"/>
        <end position="300"/>
    </location>
</feature>
<evidence type="ECO:0000313" key="5">
    <source>
        <dbReference type="EMBL" id="KAK3797691.1"/>
    </source>
</evidence>
<dbReference type="Proteomes" id="UP001283361">
    <property type="component" value="Unassembled WGS sequence"/>
</dbReference>
<feature type="compositionally biased region" description="Basic and acidic residues" evidence="4">
    <location>
        <begin position="366"/>
        <end position="378"/>
    </location>
</feature>
<dbReference type="SMART" id="SM00248">
    <property type="entry name" value="ANK"/>
    <property type="match status" value="3"/>
</dbReference>
<dbReference type="PANTHER" id="PTHR24189:SF50">
    <property type="entry name" value="ANKYRIN REPEAT AND SOCS BOX PROTEIN 2"/>
    <property type="match status" value="1"/>
</dbReference>
<dbReference type="PROSITE" id="PS50088">
    <property type="entry name" value="ANK_REPEAT"/>
    <property type="match status" value="2"/>
</dbReference>
<accession>A0AAE1B2I3</accession>
<feature type="region of interest" description="Disordered" evidence="4">
    <location>
        <begin position="366"/>
        <end position="479"/>
    </location>
</feature>
<gene>
    <name evidence="5" type="ORF">RRG08_054709</name>
</gene>
<feature type="region of interest" description="Disordered" evidence="4">
    <location>
        <begin position="611"/>
        <end position="648"/>
    </location>
</feature>
<protein>
    <submittedName>
        <fullName evidence="5">Uncharacterized protein</fullName>
    </submittedName>
</protein>
<sequence length="726" mass="79835">MLAGLHNEDGKMLKNLKPGLDLSEAGYSLGSLEGTERAMGNVTAYCRPGSNIIILETNQLFKNIYSLFAFDLYADQRIRSLRSRRPYNFGDIPEGTLALPLERPSTMAMTGSLSPLDRHRSPSPRSDFLAIPEFGSPHQNSASSPTSLNVPGSWWGFGGLSGGTWDARRRTSSAASSIFDLTAECEQLERALKHNDVSVVRKYLQLHHCRFPLDVHASFLDKSSCDSHSRRQSHVSQDVDILLRKSQTLIDSLERHRDSEATEEGPNIFRCSLHIAMQHNSLDVVKVLLKYGVDPNEPQGLSVQPKSRRSSYQSSCGTDGSSPVAGFGSAQHPAVFPCDQLDQRWSPSPTLVVQAPDSPVLSRLGEQLESKIPEDVRKTAVSGHTRRSQHSILDQSQHTSNPAPSSSPTAARCGSYAGKTHQNQLGHHHHHQHNNQYPSSSSSSSLISSSHSTLRTGCTASTRGRSLEPPGRSPGVRRANSQVCQLPEIVETVIENGFQYGTHYTKDELFNLPCLYLAVVEGNPYFVQLLLRYGAMPNIQDLCGCSPLHLACCPEFHNIEIIRILLRYGAKVNLMNAQADSPFTLWPGVLDEQKAVIRTALSQLPSFPIVTKSRSRTPSGPCYHSKESPPTLSPAQDSVGHGASNRSGSVSRFFKRLSSDPKSRPSKEKKTLIREESSVFYSDVGRDRAYSSGSHKSLKSRHLSSYVQEDMDSDISFVSSAISLHG</sequence>
<keyword evidence="2 3" id="KW-0040">ANK repeat</keyword>
<dbReference type="Gene3D" id="1.25.40.20">
    <property type="entry name" value="Ankyrin repeat-containing domain"/>
    <property type="match status" value="2"/>
</dbReference>
<dbReference type="Pfam" id="PF00023">
    <property type="entry name" value="Ank"/>
    <property type="match status" value="1"/>
</dbReference>
<organism evidence="5 6">
    <name type="scientific">Elysia crispata</name>
    <name type="common">lettuce slug</name>
    <dbReference type="NCBI Taxonomy" id="231223"/>
    <lineage>
        <taxon>Eukaryota</taxon>
        <taxon>Metazoa</taxon>
        <taxon>Spiralia</taxon>
        <taxon>Lophotrochozoa</taxon>
        <taxon>Mollusca</taxon>
        <taxon>Gastropoda</taxon>
        <taxon>Heterobranchia</taxon>
        <taxon>Euthyneura</taxon>
        <taxon>Panpulmonata</taxon>
        <taxon>Sacoglossa</taxon>
        <taxon>Placobranchoidea</taxon>
        <taxon>Plakobranchidae</taxon>
        <taxon>Elysia</taxon>
    </lineage>
</organism>
<feature type="compositionally biased region" description="Polar residues" evidence="4">
    <location>
        <begin position="299"/>
        <end position="321"/>
    </location>
</feature>
<evidence type="ECO:0000256" key="2">
    <source>
        <dbReference type="ARBA" id="ARBA00023043"/>
    </source>
</evidence>
<feature type="compositionally biased region" description="Polar residues" evidence="4">
    <location>
        <begin position="390"/>
        <end position="401"/>
    </location>
</feature>
<dbReference type="InterPro" id="IPR050745">
    <property type="entry name" value="Multifunctional_regulatory"/>
</dbReference>
<reference evidence="5" key="1">
    <citation type="journal article" date="2023" name="G3 (Bethesda)">
        <title>A reference genome for the long-term kleptoplast-retaining sea slug Elysia crispata morphotype clarki.</title>
        <authorList>
            <person name="Eastman K.E."/>
            <person name="Pendleton A.L."/>
            <person name="Shaikh M.A."/>
            <person name="Suttiyut T."/>
            <person name="Ogas R."/>
            <person name="Tomko P."/>
            <person name="Gavelis G."/>
            <person name="Widhalm J.R."/>
            <person name="Wisecaver J.H."/>
        </authorList>
    </citation>
    <scope>NUCLEOTIDE SEQUENCE</scope>
    <source>
        <strain evidence="5">ECLA1</strain>
    </source>
</reference>
<dbReference type="InterPro" id="IPR036770">
    <property type="entry name" value="Ankyrin_rpt-contain_sf"/>
</dbReference>
<dbReference type="Pfam" id="PF12796">
    <property type="entry name" value="Ank_2"/>
    <property type="match status" value="1"/>
</dbReference>
<proteinExistence type="predicted"/>
<evidence type="ECO:0000256" key="4">
    <source>
        <dbReference type="SAM" id="MobiDB-lite"/>
    </source>
</evidence>
<feature type="repeat" description="ANK" evidence="3">
    <location>
        <begin position="543"/>
        <end position="577"/>
    </location>
</feature>
<evidence type="ECO:0000313" key="6">
    <source>
        <dbReference type="Proteomes" id="UP001283361"/>
    </source>
</evidence>
<dbReference type="SUPFAM" id="SSF48403">
    <property type="entry name" value="Ankyrin repeat"/>
    <property type="match status" value="1"/>
</dbReference>
<dbReference type="PANTHER" id="PTHR24189">
    <property type="entry name" value="MYOTROPHIN"/>
    <property type="match status" value="1"/>
</dbReference>
<dbReference type="EMBL" id="JAWDGP010000750">
    <property type="protein sequence ID" value="KAK3797691.1"/>
    <property type="molecule type" value="Genomic_DNA"/>
</dbReference>
<feature type="compositionally biased region" description="Low complexity" evidence="4">
    <location>
        <begin position="434"/>
        <end position="452"/>
    </location>
</feature>
<evidence type="ECO:0000256" key="3">
    <source>
        <dbReference type="PROSITE-ProRule" id="PRU00023"/>
    </source>
</evidence>
<comment type="caution">
    <text evidence="5">The sequence shown here is derived from an EMBL/GenBank/DDBJ whole genome shotgun (WGS) entry which is preliminary data.</text>
</comment>
<evidence type="ECO:0000256" key="1">
    <source>
        <dbReference type="ARBA" id="ARBA00022737"/>
    </source>
</evidence>
<feature type="compositionally biased region" description="Low complexity" evidence="4">
    <location>
        <begin position="402"/>
        <end position="411"/>
    </location>
</feature>
<dbReference type="InterPro" id="IPR002110">
    <property type="entry name" value="Ankyrin_rpt"/>
</dbReference>
<feature type="region of interest" description="Disordered" evidence="4">
    <location>
        <begin position="296"/>
        <end position="328"/>
    </location>
</feature>
<dbReference type="AlphaFoldDB" id="A0AAE1B2I3"/>
<dbReference type="PROSITE" id="PS50297">
    <property type="entry name" value="ANK_REP_REGION"/>
    <property type="match status" value="2"/>
</dbReference>
<name>A0AAE1B2I3_9GAST</name>
<keyword evidence="6" id="KW-1185">Reference proteome</keyword>
<feature type="compositionally biased region" description="Polar residues" evidence="4">
    <location>
        <begin position="453"/>
        <end position="464"/>
    </location>
</feature>